<dbReference type="InterPro" id="IPR003781">
    <property type="entry name" value="CoA-bd"/>
</dbReference>
<dbReference type="InterPro" id="IPR036291">
    <property type="entry name" value="NAD(P)-bd_dom_sf"/>
</dbReference>
<accession>A0A7W9ZG35</accession>
<evidence type="ECO:0000313" key="3">
    <source>
        <dbReference type="Proteomes" id="UP000544872"/>
    </source>
</evidence>
<dbReference type="Pfam" id="PF13380">
    <property type="entry name" value="CoA_binding_2"/>
    <property type="match status" value="1"/>
</dbReference>
<name>A0A7W9ZG35_NOVIT</name>
<sequence>MILPAFSHAALTADAPVPYPDGHTRIILGAVRTIALIGISAKADRPSYHVMAFLQGRGFRVIPVNPGLAGQTLLGETVYADLSAIPDPIDMVDIFRNSDAAAALTDEIIGLNQTLPEGRKIRVVWMQLGVRDDAAACRAEAAGLTVIMDRCPKIELEHA</sequence>
<proteinExistence type="predicted"/>
<dbReference type="Gene3D" id="3.40.50.720">
    <property type="entry name" value="NAD(P)-binding Rossmann-like Domain"/>
    <property type="match status" value="1"/>
</dbReference>
<dbReference type="SUPFAM" id="SSF51735">
    <property type="entry name" value="NAD(P)-binding Rossmann-fold domains"/>
    <property type="match status" value="1"/>
</dbReference>
<dbReference type="PANTHER" id="PTHR33303">
    <property type="entry name" value="CYTOPLASMIC PROTEIN-RELATED"/>
    <property type="match status" value="1"/>
</dbReference>
<comment type="caution">
    <text evidence="2">The sequence shown here is derived from an EMBL/GenBank/DDBJ whole genome shotgun (WGS) entry which is preliminary data.</text>
</comment>
<feature type="domain" description="CoA-binding" evidence="1">
    <location>
        <begin position="28"/>
        <end position="130"/>
    </location>
</feature>
<dbReference type="Proteomes" id="UP000544872">
    <property type="component" value="Unassembled WGS sequence"/>
</dbReference>
<gene>
    <name evidence="2" type="ORF">FHS48_002278</name>
</gene>
<reference evidence="2 3" key="1">
    <citation type="submission" date="2020-08" db="EMBL/GenBank/DDBJ databases">
        <title>Genomic Encyclopedia of Type Strains, Phase IV (KMG-IV): sequencing the most valuable type-strain genomes for metagenomic binning, comparative biology and taxonomic classification.</title>
        <authorList>
            <person name="Goeker M."/>
        </authorList>
    </citation>
    <scope>NUCLEOTIDE SEQUENCE [LARGE SCALE GENOMIC DNA]</scope>
    <source>
        <strain evidence="2 3">DSM 11590</strain>
    </source>
</reference>
<dbReference type="SMART" id="SM00881">
    <property type="entry name" value="CoA_binding"/>
    <property type="match status" value="1"/>
</dbReference>
<dbReference type="AlphaFoldDB" id="A0A7W9ZG35"/>
<protein>
    <submittedName>
        <fullName evidence="2">Putative CoA-binding protein</fullName>
    </submittedName>
</protein>
<evidence type="ECO:0000313" key="2">
    <source>
        <dbReference type="EMBL" id="MBB6210848.1"/>
    </source>
</evidence>
<organism evidence="2 3">
    <name type="scientific">Novispirillum itersonii</name>
    <name type="common">Aquaspirillum itersonii</name>
    <dbReference type="NCBI Taxonomy" id="189"/>
    <lineage>
        <taxon>Bacteria</taxon>
        <taxon>Pseudomonadati</taxon>
        <taxon>Pseudomonadota</taxon>
        <taxon>Alphaproteobacteria</taxon>
        <taxon>Rhodospirillales</taxon>
        <taxon>Novispirillaceae</taxon>
        <taxon>Novispirillum</taxon>
    </lineage>
</organism>
<dbReference type="RefSeq" id="WP_311769126.1">
    <property type="nucleotide sequence ID" value="NZ_JACIIX010000008.1"/>
</dbReference>
<keyword evidence="3" id="KW-1185">Reference proteome</keyword>
<dbReference type="EMBL" id="JACIIX010000008">
    <property type="protein sequence ID" value="MBB6210848.1"/>
    <property type="molecule type" value="Genomic_DNA"/>
</dbReference>
<dbReference type="PANTHER" id="PTHR33303:SF2">
    <property type="entry name" value="COA-BINDING DOMAIN-CONTAINING PROTEIN"/>
    <property type="match status" value="1"/>
</dbReference>
<evidence type="ECO:0000259" key="1">
    <source>
        <dbReference type="SMART" id="SM00881"/>
    </source>
</evidence>